<dbReference type="InterPro" id="IPR029062">
    <property type="entry name" value="Class_I_gatase-like"/>
</dbReference>
<dbReference type="AlphaFoldDB" id="A0A9J7J4H0"/>
<proteinExistence type="inferred from homology"/>
<evidence type="ECO:0000256" key="3">
    <source>
        <dbReference type="ARBA" id="ARBA00022490"/>
    </source>
</evidence>
<evidence type="ECO:0000256" key="5">
    <source>
        <dbReference type="ARBA" id="ARBA00022801"/>
    </source>
</evidence>
<evidence type="ECO:0000256" key="4">
    <source>
        <dbReference type="ARBA" id="ARBA00022670"/>
    </source>
</evidence>
<dbReference type="RefSeq" id="XP_022834658.1">
    <property type="nucleotide sequence ID" value="XM_022978890.1"/>
</dbReference>
<evidence type="ECO:0000313" key="12">
    <source>
        <dbReference type="Proteomes" id="UP000301870"/>
    </source>
</evidence>
<keyword evidence="5" id="KW-0378">Hydrolase</keyword>
<name>A0A9J7J4H0_SPOLT</name>
<gene>
    <name evidence="13" type="primary">LOC111362261</name>
</gene>
<keyword evidence="3" id="KW-0963">Cytoplasm</keyword>
<dbReference type="InterPro" id="IPR005320">
    <property type="entry name" value="Peptidase_S51"/>
</dbReference>
<dbReference type="PANTHER" id="PTHR20842:SF0">
    <property type="entry name" value="ALPHA-ASPARTYL DIPEPTIDASE"/>
    <property type="match status" value="1"/>
</dbReference>
<evidence type="ECO:0000256" key="6">
    <source>
        <dbReference type="ARBA" id="ARBA00022825"/>
    </source>
</evidence>
<dbReference type="CDD" id="cd03146">
    <property type="entry name" value="GAT1_Peptidase_E"/>
    <property type="match status" value="1"/>
</dbReference>
<protein>
    <recommendedName>
        <fullName evidence="10">dipeptidase E</fullName>
        <ecNumber evidence="10">3.4.13.21</ecNumber>
    </recommendedName>
    <alternativeName>
        <fullName evidence="11">Asp-specific dipeptidase</fullName>
    </alternativeName>
</protein>
<sequence>MPYFRLLYQLSYQYSPGINKLSTYLRPKRLRTFVSTSISTTMAPQRQALLLSSSNCHGYSILEFAKQEICNILKKNNVTELVFIPFAQKDYDGYTAKIKEVIEPWGFAVTGLHSYTNLIERINCAKAIFVGGGNTFVLLKTLYEKNLIQVIRDRVHEGSLVYIGSSAGTNVATKSINTTNDMPIVYPPTFEAIGIVPFNINPHYIDVISETHKGETRDQRIYEYLETAHCSPVLGLKEGSMLHIDGHKLTIKGIAGAVLFQKTDKKPLVIDPDTDVSFLFQQDKEL</sequence>
<comment type="subcellular location">
    <subcellularLocation>
        <location evidence="1">Cytoplasm</location>
    </subcellularLocation>
</comment>
<evidence type="ECO:0000256" key="2">
    <source>
        <dbReference type="ARBA" id="ARBA00006534"/>
    </source>
</evidence>
<dbReference type="OrthoDB" id="10052168at2759"/>
<organism evidence="12 13">
    <name type="scientific">Spodoptera litura</name>
    <name type="common">Asian cotton leafworm</name>
    <dbReference type="NCBI Taxonomy" id="69820"/>
    <lineage>
        <taxon>Eukaryota</taxon>
        <taxon>Metazoa</taxon>
        <taxon>Ecdysozoa</taxon>
        <taxon>Arthropoda</taxon>
        <taxon>Hexapoda</taxon>
        <taxon>Insecta</taxon>
        <taxon>Pterygota</taxon>
        <taxon>Neoptera</taxon>
        <taxon>Endopterygota</taxon>
        <taxon>Lepidoptera</taxon>
        <taxon>Glossata</taxon>
        <taxon>Ditrysia</taxon>
        <taxon>Noctuoidea</taxon>
        <taxon>Noctuidae</taxon>
        <taxon>Amphipyrinae</taxon>
        <taxon>Spodoptera</taxon>
    </lineage>
</organism>
<dbReference type="GO" id="GO:0008236">
    <property type="term" value="F:serine-type peptidase activity"/>
    <property type="evidence" value="ECO:0007669"/>
    <property type="project" value="UniProtKB-KW"/>
</dbReference>
<keyword evidence="6" id="KW-0720">Serine protease</keyword>
<dbReference type="GO" id="GO:0005737">
    <property type="term" value="C:cytoplasm"/>
    <property type="evidence" value="ECO:0007669"/>
    <property type="project" value="UniProtKB-SubCell"/>
</dbReference>
<comment type="function">
    <text evidence="9">Hydrolyzes dipeptides containing N-terminal aspartate residues.</text>
</comment>
<dbReference type="FunFam" id="3.40.50.880:FF:000007">
    <property type="entry name" value="Peptidase E"/>
    <property type="match status" value="1"/>
</dbReference>
<dbReference type="KEGG" id="sliu:111362261"/>
<dbReference type="Proteomes" id="UP000301870">
    <property type="component" value="Unplaced"/>
</dbReference>
<reference evidence="13" key="1">
    <citation type="submission" date="2025-08" db="UniProtKB">
        <authorList>
            <consortium name="RefSeq"/>
        </authorList>
    </citation>
    <scope>IDENTIFICATION</scope>
    <source>
        <strain evidence="13">Ishihara</strain>
        <tissue evidence="13">Whole body</tissue>
    </source>
</reference>
<comment type="similarity">
    <text evidence="2">Belongs to the peptidase S51 family.</text>
</comment>
<dbReference type="NCBIfam" id="NF003642">
    <property type="entry name" value="PRK05282.1"/>
    <property type="match status" value="1"/>
</dbReference>
<keyword evidence="12" id="KW-1185">Reference proteome</keyword>
<evidence type="ECO:0000313" key="13">
    <source>
        <dbReference type="RefSeq" id="XP_022834658.1"/>
    </source>
</evidence>
<dbReference type="Gene3D" id="3.40.50.880">
    <property type="match status" value="1"/>
</dbReference>
<comment type="catalytic activity">
    <reaction evidence="8">
        <text>Dipeptidase E catalyzes the hydrolysis of dipeptides Asp-|-Xaa. It does not act on peptides with N-terminal Glu, Asn or Gln, nor does it cleave isoaspartyl peptides.</text>
        <dbReference type="EC" id="3.4.13.21"/>
    </reaction>
</comment>
<evidence type="ECO:0000256" key="8">
    <source>
        <dbReference type="ARBA" id="ARBA00050239"/>
    </source>
</evidence>
<dbReference type="EC" id="3.4.13.21" evidence="10"/>
<evidence type="ECO:0000256" key="9">
    <source>
        <dbReference type="ARBA" id="ARBA00058347"/>
    </source>
</evidence>
<evidence type="ECO:0000256" key="10">
    <source>
        <dbReference type="ARBA" id="ARBA00066675"/>
    </source>
</evidence>
<dbReference type="GO" id="GO:0006508">
    <property type="term" value="P:proteolysis"/>
    <property type="evidence" value="ECO:0007669"/>
    <property type="project" value="UniProtKB-KW"/>
</dbReference>
<keyword evidence="7" id="KW-0224">Dipeptidase</keyword>
<keyword evidence="4" id="KW-0645">Protease</keyword>
<accession>A0A9J7J4H0</accession>
<dbReference type="GeneID" id="111362261"/>
<evidence type="ECO:0000256" key="7">
    <source>
        <dbReference type="ARBA" id="ARBA00022997"/>
    </source>
</evidence>
<evidence type="ECO:0000256" key="11">
    <source>
        <dbReference type="ARBA" id="ARBA00075877"/>
    </source>
</evidence>
<dbReference type="PANTHER" id="PTHR20842">
    <property type="entry name" value="PROTEASE S51 ALPHA-ASPARTYL DIPEPTIDASE"/>
    <property type="match status" value="1"/>
</dbReference>
<evidence type="ECO:0000256" key="1">
    <source>
        <dbReference type="ARBA" id="ARBA00004496"/>
    </source>
</evidence>
<dbReference type="GO" id="GO:0016805">
    <property type="term" value="F:dipeptidase activity"/>
    <property type="evidence" value="ECO:0007669"/>
    <property type="project" value="UniProtKB-KW"/>
</dbReference>
<dbReference type="Pfam" id="PF03575">
    <property type="entry name" value="Peptidase_S51"/>
    <property type="match status" value="1"/>
</dbReference>
<dbReference type="SUPFAM" id="SSF52317">
    <property type="entry name" value="Class I glutamine amidotransferase-like"/>
    <property type="match status" value="1"/>
</dbReference>